<feature type="domain" description="Luciferase-like" evidence="2">
    <location>
        <begin position="4"/>
        <end position="281"/>
    </location>
</feature>
<dbReference type="AlphaFoldDB" id="A0A0B5EQY1"/>
<evidence type="ECO:0000256" key="1">
    <source>
        <dbReference type="ARBA" id="ARBA00023002"/>
    </source>
</evidence>
<dbReference type="InterPro" id="IPR050564">
    <property type="entry name" value="F420-G6PD/mer"/>
</dbReference>
<dbReference type="EMBL" id="CP010519">
    <property type="protein sequence ID" value="AJE85213.1"/>
    <property type="molecule type" value="Genomic_DNA"/>
</dbReference>
<name>A0A0B5EQY1_STRA4</name>
<dbReference type="CDD" id="cd01097">
    <property type="entry name" value="Tetrahydromethanopterin_reductase"/>
    <property type="match status" value="1"/>
</dbReference>
<dbReference type="KEGG" id="sals:SLNWT_4837"/>
<dbReference type="PANTHER" id="PTHR43244:SF1">
    <property type="entry name" value="5,10-METHYLENETETRAHYDROMETHANOPTERIN REDUCTASE"/>
    <property type="match status" value="1"/>
</dbReference>
<proteinExistence type="predicted"/>
<dbReference type="Gene3D" id="3.20.20.30">
    <property type="entry name" value="Luciferase-like domain"/>
    <property type="match status" value="1"/>
</dbReference>
<keyword evidence="1" id="KW-0560">Oxidoreductase</keyword>
<accession>A0A0B5EQY1</accession>
<evidence type="ECO:0000313" key="3">
    <source>
        <dbReference type="EMBL" id="AJE85213.1"/>
    </source>
</evidence>
<sequence>MTVGISLPAGGEQGENLVTTLLDQARQAADAGIGAVWFSQRQDLDALSLAALTGQAVPGVRIGTSVVPLYPRHPITLAAQVRTAQAASGGRFQLGLGLSAKFFVEDSYGVPFERPIRHLREYLEALGTLLHDGEIDFQGQTLRARTAFGPAGVPGAPPAPVLIAAMGPQALRVTAELADGVLPFLAAPKALDDYLVPTLNSAAAEAGRRPPRVVAMLPALVTTRTEELRARALEDLTFYERFPSYRDILDRGGVERAGDLFALGDEEAIAAEIRRYREAGASEVIVTQTGFGTEEERLRTWRLLGELARQEPGAGE</sequence>
<dbReference type="InterPro" id="IPR019910">
    <property type="entry name" value="Lucif-like_OxRdtase_MSMEG_4879"/>
</dbReference>
<dbReference type="InterPro" id="IPR011251">
    <property type="entry name" value="Luciferase-like_dom"/>
</dbReference>
<dbReference type="NCBIfam" id="TIGR03564">
    <property type="entry name" value="F420_MSMEG_4879"/>
    <property type="match status" value="1"/>
</dbReference>
<protein>
    <submittedName>
        <fullName evidence="3">Oxidoreductase</fullName>
    </submittedName>
</protein>
<evidence type="ECO:0000313" key="4">
    <source>
        <dbReference type="Proteomes" id="UP000031523"/>
    </source>
</evidence>
<keyword evidence="4" id="KW-1185">Reference proteome</keyword>
<reference evidence="3 4" key="1">
    <citation type="submission" date="2015-01" db="EMBL/GenBank/DDBJ databases">
        <title>Enhanced salinomycin production by adjusting the supply of polyketide extender units in Streptomyce albus DSM 41398.</title>
        <authorList>
            <person name="Lu C."/>
        </authorList>
    </citation>
    <scope>NUCLEOTIDE SEQUENCE [LARGE SCALE GENOMIC DNA]</scope>
    <source>
        <strain evidence="4">ATCC 21838 / DSM 41398 / FERM P-419 / JCM 4703 / NBRC 107858</strain>
    </source>
</reference>
<dbReference type="Proteomes" id="UP000031523">
    <property type="component" value="Chromosome"/>
</dbReference>
<dbReference type="GO" id="GO:0016705">
    <property type="term" value="F:oxidoreductase activity, acting on paired donors, with incorporation or reduction of molecular oxygen"/>
    <property type="evidence" value="ECO:0007669"/>
    <property type="project" value="InterPro"/>
</dbReference>
<dbReference type="SUPFAM" id="SSF51679">
    <property type="entry name" value="Bacterial luciferase-like"/>
    <property type="match status" value="1"/>
</dbReference>
<organism evidence="3 4">
    <name type="scientific">Streptomyces albus (strain ATCC 21838 / DSM 41398 / FERM P-419 / JCM 4703 / NBRC 107858)</name>
    <dbReference type="NCBI Taxonomy" id="1081613"/>
    <lineage>
        <taxon>Bacteria</taxon>
        <taxon>Bacillati</taxon>
        <taxon>Actinomycetota</taxon>
        <taxon>Actinomycetes</taxon>
        <taxon>Kitasatosporales</taxon>
        <taxon>Streptomycetaceae</taxon>
        <taxon>Streptomyces</taxon>
    </lineage>
</organism>
<dbReference type="Pfam" id="PF00296">
    <property type="entry name" value="Bac_luciferase"/>
    <property type="match status" value="1"/>
</dbReference>
<gene>
    <name evidence="3" type="ORF">SLNWT_4837</name>
</gene>
<evidence type="ECO:0000259" key="2">
    <source>
        <dbReference type="Pfam" id="PF00296"/>
    </source>
</evidence>
<dbReference type="InterPro" id="IPR036661">
    <property type="entry name" value="Luciferase-like_sf"/>
</dbReference>
<dbReference type="PANTHER" id="PTHR43244">
    <property type="match status" value="1"/>
</dbReference>